<name>A0A9W9ZJ26_9CNID</name>
<feature type="region of interest" description="Disordered" evidence="6">
    <location>
        <begin position="73"/>
        <end position="93"/>
    </location>
</feature>
<dbReference type="InterPro" id="IPR035979">
    <property type="entry name" value="RBD_domain_sf"/>
</dbReference>
<evidence type="ECO:0000256" key="6">
    <source>
        <dbReference type="SAM" id="MobiDB-lite"/>
    </source>
</evidence>
<evidence type="ECO:0000256" key="1">
    <source>
        <dbReference type="ARBA" id="ARBA00010347"/>
    </source>
</evidence>
<dbReference type="AlphaFoldDB" id="A0A9W9ZJ26"/>
<dbReference type="GO" id="GO:2000766">
    <property type="term" value="P:negative regulation of cytoplasmic translation"/>
    <property type="evidence" value="ECO:0007669"/>
    <property type="project" value="TreeGrafter"/>
</dbReference>
<accession>A0A9W9ZJ26</accession>
<dbReference type="Gene3D" id="3.30.70.330">
    <property type="match status" value="2"/>
</dbReference>
<comment type="caution">
    <text evidence="8">The sequence shown here is derived from an EMBL/GenBank/DDBJ whole genome shotgun (WGS) entry which is preliminary data.</text>
</comment>
<keyword evidence="4 5" id="KW-0694">RNA-binding</keyword>
<protein>
    <submittedName>
        <fullName evidence="8">Cytoplasmic polyadenylation element-binding protein 1</fullName>
    </submittedName>
</protein>
<dbReference type="PROSITE" id="PS50102">
    <property type="entry name" value="RRM"/>
    <property type="match status" value="1"/>
</dbReference>
<dbReference type="PANTHER" id="PTHR12566:SF9">
    <property type="entry name" value="CYTOPLASMIC POLYADENYLATION ELEMENT-BINDING PROTEIN 1"/>
    <property type="match status" value="1"/>
</dbReference>
<dbReference type="GO" id="GO:0043022">
    <property type="term" value="F:ribosome binding"/>
    <property type="evidence" value="ECO:0007669"/>
    <property type="project" value="TreeGrafter"/>
</dbReference>
<reference evidence="8" key="1">
    <citation type="submission" date="2023-01" db="EMBL/GenBank/DDBJ databases">
        <title>Genome assembly of the deep-sea coral Lophelia pertusa.</title>
        <authorList>
            <person name="Herrera S."/>
            <person name="Cordes E."/>
        </authorList>
    </citation>
    <scope>NUCLEOTIDE SEQUENCE</scope>
    <source>
        <strain evidence="8">USNM1676648</strain>
        <tissue evidence="8">Polyp</tissue>
    </source>
</reference>
<dbReference type="SUPFAM" id="SSF54928">
    <property type="entry name" value="RNA-binding domain, RBD"/>
    <property type="match status" value="1"/>
</dbReference>
<dbReference type="EMBL" id="MU825932">
    <property type="protein sequence ID" value="KAJ7382240.1"/>
    <property type="molecule type" value="Genomic_DNA"/>
</dbReference>
<keyword evidence="2" id="KW-0677">Repeat</keyword>
<proteinExistence type="inferred from homology"/>
<evidence type="ECO:0000313" key="8">
    <source>
        <dbReference type="EMBL" id="KAJ7382240.1"/>
    </source>
</evidence>
<keyword evidence="9" id="KW-1185">Reference proteome</keyword>
<feature type="domain" description="RRM" evidence="7">
    <location>
        <begin position="254"/>
        <end position="344"/>
    </location>
</feature>
<organism evidence="8 9">
    <name type="scientific">Desmophyllum pertusum</name>
    <dbReference type="NCBI Taxonomy" id="174260"/>
    <lineage>
        <taxon>Eukaryota</taxon>
        <taxon>Metazoa</taxon>
        <taxon>Cnidaria</taxon>
        <taxon>Anthozoa</taxon>
        <taxon>Hexacorallia</taxon>
        <taxon>Scleractinia</taxon>
        <taxon>Caryophylliina</taxon>
        <taxon>Caryophylliidae</taxon>
        <taxon>Desmophyllum</taxon>
    </lineage>
</organism>
<dbReference type="GO" id="GO:0005634">
    <property type="term" value="C:nucleus"/>
    <property type="evidence" value="ECO:0007669"/>
    <property type="project" value="TreeGrafter"/>
</dbReference>
<dbReference type="Proteomes" id="UP001163046">
    <property type="component" value="Unassembled WGS sequence"/>
</dbReference>
<evidence type="ECO:0000256" key="5">
    <source>
        <dbReference type="PROSITE-ProRule" id="PRU00176"/>
    </source>
</evidence>
<evidence type="ECO:0000259" key="7">
    <source>
        <dbReference type="PROSITE" id="PS50102"/>
    </source>
</evidence>
<evidence type="ECO:0000313" key="9">
    <source>
        <dbReference type="Proteomes" id="UP001163046"/>
    </source>
</evidence>
<dbReference type="FunFam" id="3.30.70.330:FF:000054">
    <property type="entry name" value="Cytoplasmic polyadenylation element-binding protein 1"/>
    <property type="match status" value="1"/>
</dbReference>
<dbReference type="CDD" id="cd19757">
    <property type="entry name" value="Bbox1"/>
    <property type="match status" value="1"/>
</dbReference>
<dbReference type="InterPro" id="IPR012677">
    <property type="entry name" value="Nucleotide-bd_a/b_plait_sf"/>
</dbReference>
<comment type="similarity">
    <text evidence="1">Belongs to the RRM CPEB family.</text>
</comment>
<dbReference type="GO" id="GO:0043005">
    <property type="term" value="C:neuron projection"/>
    <property type="evidence" value="ECO:0007669"/>
    <property type="project" value="TreeGrafter"/>
</dbReference>
<evidence type="ECO:0000256" key="4">
    <source>
        <dbReference type="ARBA" id="ARBA00022884"/>
    </source>
</evidence>
<dbReference type="GO" id="GO:0045202">
    <property type="term" value="C:synapse"/>
    <property type="evidence" value="ECO:0007669"/>
    <property type="project" value="TreeGrafter"/>
</dbReference>
<dbReference type="Gene3D" id="4.10.640.40">
    <property type="entry name" value="Cytoplasmic polyadenylation element-binding protein, ZZ domain"/>
    <property type="match status" value="1"/>
</dbReference>
<dbReference type="InterPro" id="IPR034819">
    <property type="entry name" value="CPEB"/>
</dbReference>
<dbReference type="GO" id="GO:0005737">
    <property type="term" value="C:cytoplasm"/>
    <property type="evidence" value="ECO:0007669"/>
    <property type="project" value="TreeGrafter"/>
</dbReference>
<dbReference type="OrthoDB" id="10033548at2759"/>
<evidence type="ECO:0000256" key="3">
    <source>
        <dbReference type="ARBA" id="ARBA00022845"/>
    </source>
</evidence>
<dbReference type="CDD" id="cd12723">
    <property type="entry name" value="RRM1_CPEB1"/>
    <property type="match status" value="1"/>
</dbReference>
<dbReference type="SMART" id="SM00360">
    <property type="entry name" value="RRM"/>
    <property type="match status" value="2"/>
</dbReference>
<gene>
    <name evidence="8" type="primary">CPEB1</name>
    <name evidence="8" type="ORF">OS493_036274</name>
</gene>
<dbReference type="Pfam" id="PF16367">
    <property type="entry name" value="RRM_7"/>
    <property type="match status" value="1"/>
</dbReference>
<dbReference type="InterPro" id="IPR038446">
    <property type="entry name" value="CEBP_ZZ_sf"/>
</dbReference>
<dbReference type="Pfam" id="PF16366">
    <property type="entry name" value="CEBP_ZZ"/>
    <property type="match status" value="1"/>
</dbReference>
<dbReference type="FunFam" id="3.30.70.330:FF:000086">
    <property type="entry name" value="Putative Cytoplasmic polyadenylation element-binding protein 1"/>
    <property type="match status" value="1"/>
</dbReference>
<dbReference type="GO" id="GO:0008135">
    <property type="term" value="F:translation factor activity, RNA binding"/>
    <property type="evidence" value="ECO:0007669"/>
    <property type="project" value="TreeGrafter"/>
</dbReference>
<evidence type="ECO:0000256" key="2">
    <source>
        <dbReference type="ARBA" id="ARBA00022737"/>
    </source>
</evidence>
<keyword evidence="3" id="KW-0810">Translation regulation</keyword>
<dbReference type="InterPro" id="IPR000504">
    <property type="entry name" value="RRM_dom"/>
</dbReference>
<dbReference type="GO" id="GO:0000900">
    <property type="term" value="F:mRNA regulatory element binding translation repressor activity"/>
    <property type="evidence" value="ECO:0007669"/>
    <property type="project" value="TreeGrafter"/>
</dbReference>
<sequence length="502" mass="55990">MIQIPLQRDEDEDLCKFATLSFSAMSFKENAASEDLKPSILTRINALLGSALDPNSAGRSLFSPQPVPQPACGSFIGYPGFQPTPPDSRSPSPLHMDEMAGELFMGNFMAGPGAHFGMHTPPESLPTSPIGAFSPFGTFPFSPVSPMDSDSSISPMRPSYRTSMYPRCQARQIGIAPAALQQAEIASMGSLFTDPRWTGVNPLFGMWNDPSGLDYMQQQGLAQLLPGVDYNKGNMKKWSGQLPRRNYKNPSYSTKVFLGGVPWDITEASLVMSFKPFGSVKVEWPGKADGRHLHHPPKGYVYLIFDSEKSVKALLASCTHDFCNGGDWYFKISSRRMRCKEVQVIPWVLSDTNYVRGPHQRLDTSWTVFVGGLHGMLNAEGLAYIMNELFGGVVYAGIDTDKHRYPIGSGRITFNNQKSFLEAVRSGFIEIETPKFVKKVQVDPYLEDSMCDICHTTNGPFFCREESCFKYYCHSCWLWHHSIEGYRQHRPLTRTSKSGTTQ</sequence>
<dbReference type="GO" id="GO:0003730">
    <property type="term" value="F:mRNA 3'-UTR binding"/>
    <property type="evidence" value="ECO:0007669"/>
    <property type="project" value="InterPro"/>
</dbReference>
<dbReference type="InterPro" id="IPR032296">
    <property type="entry name" value="CEBP_ZZ"/>
</dbReference>
<dbReference type="PANTHER" id="PTHR12566">
    <property type="entry name" value="CYTOPLASMIC POLYADENYLATION ELEMENT BINDING PROTEIN CPEB"/>
    <property type="match status" value="1"/>
</dbReference>
<dbReference type="InterPro" id="IPR034977">
    <property type="entry name" value="CPEB1_RRM1"/>
</dbReference>
<dbReference type="CDD" id="cd12725">
    <property type="entry name" value="RRM2_CPEB1"/>
    <property type="match status" value="1"/>
</dbReference>